<dbReference type="AlphaFoldDB" id="A0A816LD44"/>
<dbReference type="EMBL" id="HG994369">
    <property type="protein sequence ID" value="CAF1934637.1"/>
    <property type="molecule type" value="Genomic_DNA"/>
</dbReference>
<proteinExistence type="predicted"/>
<accession>A0A816LD44</accession>
<reference evidence="1" key="1">
    <citation type="submission" date="2021-01" db="EMBL/GenBank/DDBJ databases">
        <authorList>
            <consortium name="Genoscope - CEA"/>
            <person name="William W."/>
        </authorList>
    </citation>
    <scope>NUCLEOTIDE SEQUENCE</scope>
</reference>
<sequence>MNLWGQYGLVRAMKVSGIDGGKGRRIFCVMFPENVIFSSLEANVLMVYFPKRVHLHLNISKQRRIYTFLASSCLFIKQSPNSFQSCKMTQNYAKNALRQFSEVIP</sequence>
<protein>
    <submittedName>
        <fullName evidence="1">(rape) hypothetical protein</fullName>
    </submittedName>
</protein>
<organism evidence="1">
    <name type="scientific">Brassica napus</name>
    <name type="common">Rape</name>
    <dbReference type="NCBI Taxonomy" id="3708"/>
    <lineage>
        <taxon>Eukaryota</taxon>
        <taxon>Viridiplantae</taxon>
        <taxon>Streptophyta</taxon>
        <taxon>Embryophyta</taxon>
        <taxon>Tracheophyta</taxon>
        <taxon>Spermatophyta</taxon>
        <taxon>Magnoliopsida</taxon>
        <taxon>eudicotyledons</taxon>
        <taxon>Gunneridae</taxon>
        <taxon>Pentapetalae</taxon>
        <taxon>rosids</taxon>
        <taxon>malvids</taxon>
        <taxon>Brassicales</taxon>
        <taxon>Brassicaceae</taxon>
        <taxon>Brassiceae</taxon>
        <taxon>Brassica</taxon>
    </lineage>
</organism>
<name>A0A816LD44_BRANA</name>
<evidence type="ECO:0000313" key="1">
    <source>
        <dbReference type="EMBL" id="CAF1934637.1"/>
    </source>
</evidence>
<dbReference type="Proteomes" id="UP001295469">
    <property type="component" value="Chromosome C05"/>
</dbReference>
<gene>
    <name evidence="1" type="ORF">DARMORV10_C05P52550.1</name>
</gene>